<gene>
    <name evidence="2" type="ORF">DM02DRAFT_626326</name>
</gene>
<accession>A0A2V1DXP2</accession>
<feature type="region of interest" description="Disordered" evidence="1">
    <location>
        <begin position="30"/>
        <end position="71"/>
    </location>
</feature>
<dbReference type="EMBL" id="KZ805337">
    <property type="protein sequence ID" value="PVI02941.1"/>
    <property type="molecule type" value="Genomic_DNA"/>
</dbReference>
<proteinExistence type="predicted"/>
<organism evidence="2 3">
    <name type="scientific">Periconia macrospinosa</name>
    <dbReference type="NCBI Taxonomy" id="97972"/>
    <lineage>
        <taxon>Eukaryota</taxon>
        <taxon>Fungi</taxon>
        <taxon>Dikarya</taxon>
        <taxon>Ascomycota</taxon>
        <taxon>Pezizomycotina</taxon>
        <taxon>Dothideomycetes</taxon>
        <taxon>Pleosporomycetidae</taxon>
        <taxon>Pleosporales</taxon>
        <taxon>Massarineae</taxon>
        <taxon>Periconiaceae</taxon>
        <taxon>Periconia</taxon>
    </lineage>
</organism>
<dbReference type="Proteomes" id="UP000244855">
    <property type="component" value="Unassembled WGS sequence"/>
</dbReference>
<evidence type="ECO:0000313" key="3">
    <source>
        <dbReference type="Proteomes" id="UP000244855"/>
    </source>
</evidence>
<feature type="compositionally biased region" description="Basic and acidic residues" evidence="1">
    <location>
        <begin position="43"/>
        <end position="52"/>
    </location>
</feature>
<dbReference type="AlphaFoldDB" id="A0A2V1DXP2"/>
<evidence type="ECO:0000256" key="1">
    <source>
        <dbReference type="SAM" id="MobiDB-lite"/>
    </source>
</evidence>
<keyword evidence="3" id="KW-1185">Reference proteome</keyword>
<protein>
    <submittedName>
        <fullName evidence="2">Uncharacterized protein</fullName>
    </submittedName>
</protein>
<name>A0A2V1DXP2_9PLEO</name>
<sequence>MAGMNGEDSDRWYESSALLISPAVELRGNAITTMASPSSAPPKESEERDVDVGRTGSTEAKPEKRTRTATKTLSPKLDYVAASPTLHLKCKCSYHGPIVDMRPPTNPSTGKSPMERYLSEPTTESPIVLLETVTAGCSSSAGRLMRQPKITYEADELYFRAAKDAVDGGVGSTTVGNHWDQGKMGLPSRLRAFQPTPNLVIPRHFLFVKALDRQIAVVAQYKRSQVALRGCILTEGRRAGGFERKQNGTAREVIQTRDEVEIMLHFLQISFSRVDVCPPMGLERYDDQTLRTSPAAEKLINLHQDILQTVEHFSPRHIRTNPTLAPTHTSSRCFSTLYIRLSTPLVFRNGYGAIHSRNFIYAKGDGNRGWKGKIQPMLYVDAWLEFGLDATMN</sequence>
<reference evidence="2 3" key="1">
    <citation type="journal article" date="2018" name="Sci. Rep.">
        <title>Comparative genomics provides insights into the lifestyle and reveals functional heterogeneity of dark septate endophytic fungi.</title>
        <authorList>
            <person name="Knapp D.G."/>
            <person name="Nemeth J.B."/>
            <person name="Barry K."/>
            <person name="Hainaut M."/>
            <person name="Henrissat B."/>
            <person name="Johnson J."/>
            <person name="Kuo A."/>
            <person name="Lim J.H.P."/>
            <person name="Lipzen A."/>
            <person name="Nolan M."/>
            <person name="Ohm R.A."/>
            <person name="Tamas L."/>
            <person name="Grigoriev I.V."/>
            <person name="Spatafora J.W."/>
            <person name="Nagy L.G."/>
            <person name="Kovacs G.M."/>
        </authorList>
    </citation>
    <scope>NUCLEOTIDE SEQUENCE [LARGE SCALE GENOMIC DNA]</scope>
    <source>
        <strain evidence="2 3">DSE2036</strain>
    </source>
</reference>
<evidence type="ECO:0000313" key="2">
    <source>
        <dbReference type="EMBL" id="PVI02941.1"/>
    </source>
</evidence>